<dbReference type="RefSeq" id="WP_154428539.1">
    <property type="nucleotide sequence ID" value="NZ_VUNI01000003.1"/>
</dbReference>
<name>A0A6L5YN52_9FIRM</name>
<evidence type="ECO:0000256" key="9">
    <source>
        <dbReference type="ARBA" id="ARBA00022676"/>
    </source>
</evidence>
<dbReference type="EC" id="2.4.2.17" evidence="5 15"/>
<dbReference type="InterPro" id="IPR024893">
    <property type="entry name" value="ATP_PRibTrfase_HisG_short"/>
</dbReference>
<gene>
    <name evidence="15" type="primary">hisG</name>
    <name evidence="17" type="ORF">FYJ75_02540</name>
</gene>
<evidence type="ECO:0000256" key="5">
    <source>
        <dbReference type="ARBA" id="ARBA00011946"/>
    </source>
</evidence>
<comment type="similarity">
    <text evidence="4 15">Belongs to the ATP phosphoribosyltransferase family. Short subfamily.</text>
</comment>
<evidence type="ECO:0000256" key="11">
    <source>
        <dbReference type="ARBA" id="ARBA00022741"/>
    </source>
</evidence>
<sequence>MEENRYLTFALGKGRLAKKTLELFEQIGITCEEMKDKDTRKLIFVNEDLKLKFFLAKGPDVPTYVEYGAADIGIVGKDTILEEGRNIYEVLDLGFGKCKMCICGPESARELLKHHEQIRVATKYPHIAKDYFYNKKHQTVEIIKLNGSIELAPIVGLSEVICDIVETGTTLKENGLTVLEEVCPLSARVVVNQVSMKMEHERINKLIRDLKTVIEKEE</sequence>
<comment type="domain">
    <text evidence="15">Lacks the C-terminal regulatory region which is replaced by HisZ.</text>
</comment>
<keyword evidence="13 15" id="KW-0368">Histidine biosynthesis</keyword>
<evidence type="ECO:0000256" key="13">
    <source>
        <dbReference type="ARBA" id="ARBA00023102"/>
    </source>
</evidence>
<dbReference type="SUPFAM" id="SSF53850">
    <property type="entry name" value="Periplasmic binding protein-like II"/>
    <property type="match status" value="1"/>
</dbReference>
<comment type="subunit">
    <text evidence="15">Heteromultimer composed of HisG and HisZ subunits.</text>
</comment>
<dbReference type="PANTHER" id="PTHR21403">
    <property type="entry name" value="ATP PHOSPHORIBOSYLTRANSFERASE ATP-PRTASE"/>
    <property type="match status" value="1"/>
</dbReference>
<dbReference type="GO" id="GO:0000105">
    <property type="term" value="P:L-histidine biosynthetic process"/>
    <property type="evidence" value="ECO:0007669"/>
    <property type="project" value="UniProtKB-UniRule"/>
</dbReference>
<keyword evidence="12 15" id="KW-0067">ATP-binding</keyword>
<evidence type="ECO:0000256" key="14">
    <source>
        <dbReference type="ARBA" id="ARBA00024861"/>
    </source>
</evidence>
<dbReference type="InterPro" id="IPR001348">
    <property type="entry name" value="ATP_PRibTrfase_HisG"/>
</dbReference>
<dbReference type="UniPathway" id="UPA00031">
    <property type="reaction ID" value="UER00006"/>
</dbReference>
<organism evidence="17 18">
    <name type="scientific">Roseburia porci</name>
    <dbReference type="NCBI Taxonomy" id="2605790"/>
    <lineage>
        <taxon>Bacteria</taxon>
        <taxon>Bacillati</taxon>
        <taxon>Bacillota</taxon>
        <taxon>Clostridia</taxon>
        <taxon>Lachnospirales</taxon>
        <taxon>Lachnospiraceae</taxon>
        <taxon>Roseburia</taxon>
    </lineage>
</organism>
<dbReference type="AlphaFoldDB" id="A0A6L5YN52"/>
<dbReference type="Pfam" id="PF01634">
    <property type="entry name" value="HisG"/>
    <property type="match status" value="1"/>
</dbReference>
<keyword evidence="18" id="KW-1185">Reference proteome</keyword>
<feature type="domain" description="ATP phosphoribosyltransferase catalytic" evidence="16">
    <location>
        <begin position="59"/>
        <end position="211"/>
    </location>
</feature>
<comment type="subcellular location">
    <subcellularLocation>
        <location evidence="2 15">Cytoplasm</location>
    </subcellularLocation>
</comment>
<keyword evidence="9 15" id="KW-0328">Glycosyltransferase</keyword>
<dbReference type="NCBIfam" id="TIGR00070">
    <property type="entry name" value="hisG"/>
    <property type="match status" value="1"/>
</dbReference>
<dbReference type="GO" id="GO:0005737">
    <property type="term" value="C:cytoplasm"/>
    <property type="evidence" value="ECO:0007669"/>
    <property type="project" value="UniProtKB-SubCell"/>
</dbReference>
<proteinExistence type="inferred from homology"/>
<dbReference type="FunFam" id="3.40.190.10:FF:000008">
    <property type="entry name" value="ATP phosphoribosyltransferase"/>
    <property type="match status" value="1"/>
</dbReference>
<keyword evidence="10 15" id="KW-0808">Transferase</keyword>
<dbReference type="InterPro" id="IPR013820">
    <property type="entry name" value="ATP_PRibTrfase_cat"/>
</dbReference>
<dbReference type="GO" id="GO:0003879">
    <property type="term" value="F:ATP phosphoribosyltransferase activity"/>
    <property type="evidence" value="ECO:0007669"/>
    <property type="project" value="UniProtKB-UniRule"/>
</dbReference>
<evidence type="ECO:0000313" key="18">
    <source>
        <dbReference type="Proteomes" id="UP000474024"/>
    </source>
</evidence>
<evidence type="ECO:0000256" key="12">
    <source>
        <dbReference type="ARBA" id="ARBA00022840"/>
    </source>
</evidence>
<evidence type="ECO:0000313" key="17">
    <source>
        <dbReference type="EMBL" id="MST73914.1"/>
    </source>
</evidence>
<reference evidence="17 18" key="1">
    <citation type="submission" date="2019-08" db="EMBL/GenBank/DDBJ databases">
        <title>In-depth cultivation of the pig gut microbiome towards novel bacterial diversity and tailored functional studies.</title>
        <authorList>
            <person name="Wylensek D."/>
            <person name="Hitch T.C.A."/>
            <person name="Clavel T."/>
        </authorList>
    </citation>
    <scope>NUCLEOTIDE SEQUENCE [LARGE SCALE GENOMIC DNA]</scope>
    <source>
        <strain evidence="17 18">MUC/MUC-530-WT-4D</strain>
    </source>
</reference>
<evidence type="ECO:0000256" key="15">
    <source>
        <dbReference type="HAMAP-Rule" id="MF_01018"/>
    </source>
</evidence>
<evidence type="ECO:0000256" key="6">
    <source>
        <dbReference type="ARBA" id="ARBA00020998"/>
    </source>
</evidence>
<keyword evidence="8 15" id="KW-0028">Amino-acid biosynthesis</keyword>
<evidence type="ECO:0000259" key="16">
    <source>
        <dbReference type="Pfam" id="PF01634"/>
    </source>
</evidence>
<comment type="caution">
    <text evidence="17">The sequence shown here is derived from an EMBL/GenBank/DDBJ whole genome shotgun (WGS) entry which is preliminary data.</text>
</comment>
<evidence type="ECO:0000256" key="4">
    <source>
        <dbReference type="ARBA" id="ARBA00009489"/>
    </source>
</evidence>
<evidence type="ECO:0000256" key="7">
    <source>
        <dbReference type="ARBA" id="ARBA00022490"/>
    </source>
</evidence>
<comment type="function">
    <text evidence="14 15">Catalyzes the condensation of ATP and 5-phosphoribose 1-diphosphate to form N'-(5'-phosphoribosyl)-ATP (PR-ATP). Has a crucial role in the pathway because the rate of histidine biosynthesis seems to be controlled primarily by regulation of HisG enzymatic activity.</text>
</comment>
<dbReference type="PROSITE" id="PS01316">
    <property type="entry name" value="ATP_P_PHORIBOSYLTR"/>
    <property type="match status" value="1"/>
</dbReference>
<evidence type="ECO:0000256" key="8">
    <source>
        <dbReference type="ARBA" id="ARBA00022605"/>
    </source>
</evidence>
<dbReference type="EMBL" id="VUNI01000003">
    <property type="protein sequence ID" value="MST73914.1"/>
    <property type="molecule type" value="Genomic_DNA"/>
</dbReference>
<dbReference type="GO" id="GO:0005524">
    <property type="term" value="F:ATP binding"/>
    <property type="evidence" value="ECO:0007669"/>
    <property type="project" value="UniProtKB-KW"/>
</dbReference>
<evidence type="ECO:0000256" key="2">
    <source>
        <dbReference type="ARBA" id="ARBA00004496"/>
    </source>
</evidence>
<keyword evidence="11 15" id="KW-0547">Nucleotide-binding</keyword>
<keyword evidence="7 15" id="KW-0963">Cytoplasm</keyword>
<dbReference type="PANTHER" id="PTHR21403:SF8">
    <property type="entry name" value="ATP PHOSPHORIBOSYLTRANSFERASE"/>
    <property type="match status" value="1"/>
</dbReference>
<comment type="pathway">
    <text evidence="3 15">Amino-acid biosynthesis; L-histidine biosynthesis; L-histidine from 5-phospho-alpha-D-ribose 1-diphosphate: step 1/9.</text>
</comment>
<evidence type="ECO:0000256" key="1">
    <source>
        <dbReference type="ARBA" id="ARBA00000915"/>
    </source>
</evidence>
<accession>A0A6L5YN52</accession>
<dbReference type="HAMAP" id="MF_01018">
    <property type="entry name" value="HisG_Short"/>
    <property type="match status" value="1"/>
</dbReference>
<dbReference type="Proteomes" id="UP000474024">
    <property type="component" value="Unassembled WGS sequence"/>
</dbReference>
<comment type="catalytic activity">
    <reaction evidence="1 15">
        <text>1-(5-phospho-beta-D-ribosyl)-ATP + diphosphate = 5-phospho-alpha-D-ribose 1-diphosphate + ATP</text>
        <dbReference type="Rhea" id="RHEA:18473"/>
        <dbReference type="ChEBI" id="CHEBI:30616"/>
        <dbReference type="ChEBI" id="CHEBI:33019"/>
        <dbReference type="ChEBI" id="CHEBI:58017"/>
        <dbReference type="ChEBI" id="CHEBI:73183"/>
        <dbReference type="EC" id="2.4.2.17"/>
    </reaction>
</comment>
<dbReference type="Gene3D" id="3.40.190.10">
    <property type="entry name" value="Periplasmic binding protein-like II"/>
    <property type="match status" value="2"/>
</dbReference>
<dbReference type="CDD" id="cd13595">
    <property type="entry name" value="PBP2_HisGs"/>
    <property type="match status" value="1"/>
</dbReference>
<evidence type="ECO:0000256" key="3">
    <source>
        <dbReference type="ARBA" id="ARBA00004667"/>
    </source>
</evidence>
<evidence type="ECO:0000256" key="10">
    <source>
        <dbReference type="ARBA" id="ARBA00022679"/>
    </source>
</evidence>
<protein>
    <recommendedName>
        <fullName evidence="6 15">ATP phosphoribosyltransferase</fullName>
        <shortName evidence="15">ATP-PRT</shortName>
        <shortName evidence="15">ATP-PRTase</shortName>
        <ecNumber evidence="5 15">2.4.2.17</ecNumber>
    </recommendedName>
</protein>
<dbReference type="InterPro" id="IPR018198">
    <property type="entry name" value="ATP_PRibTrfase_CS"/>
</dbReference>